<evidence type="ECO:0000313" key="1">
    <source>
        <dbReference type="EMBL" id="SGZ51479.1"/>
    </source>
</evidence>
<organism evidence="1 2">
    <name type="scientific">Sungouiella intermedia</name>
    <dbReference type="NCBI Taxonomy" id="45354"/>
    <lineage>
        <taxon>Eukaryota</taxon>
        <taxon>Fungi</taxon>
        <taxon>Dikarya</taxon>
        <taxon>Ascomycota</taxon>
        <taxon>Saccharomycotina</taxon>
        <taxon>Pichiomycetes</taxon>
        <taxon>Metschnikowiaceae</taxon>
        <taxon>Sungouiella</taxon>
    </lineage>
</organism>
<gene>
    <name evidence="1" type="ORF">SAMEA4029009_CIC11G00000004086</name>
</gene>
<accession>A0A1L0BJ01</accession>
<proteinExistence type="predicted"/>
<dbReference type="AlphaFoldDB" id="A0A1L0BJ01"/>
<evidence type="ECO:0000313" key="2">
    <source>
        <dbReference type="Proteomes" id="UP000182259"/>
    </source>
</evidence>
<sequence length="78" mass="9045">MIEDTIEPLELISELQSNAKLTDFREGGIVSRWIRCTSVHESGDQEALEEMRKPFKVTLKNVLKKSGRNLEEIWMKIV</sequence>
<dbReference type="EMBL" id="LT635765">
    <property type="protein sequence ID" value="SGZ51479.1"/>
    <property type="molecule type" value="Genomic_DNA"/>
</dbReference>
<protein>
    <submittedName>
        <fullName evidence="1">CIC11C00000004086</fullName>
    </submittedName>
</protein>
<reference evidence="1 2" key="1">
    <citation type="submission" date="2016-10" db="EMBL/GenBank/DDBJ databases">
        <authorList>
            <person name="de Groot N.N."/>
        </authorList>
    </citation>
    <scope>NUCLEOTIDE SEQUENCE [LARGE SCALE GENOMIC DNA]</scope>
    <source>
        <strain evidence="1 2">PYCC 4715</strain>
    </source>
</reference>
<name>A0A1L0BJ01_9ASCO</name>
<dbReference type="Proteomes" id="UP000182259">
    <property type="component" value="Chromosome II"/>
</dbReference>